<gene>
    <name evidence="4" type="ORF">BEWA_004940</name>
</gene>
<organism evidence="4 5">
    <name type="scientific">Theileria equi strain WA</name>
    <dbReference type="NCBI Taxonomy" id="1537102"/>
    <lineage>
        <taxon>Eukaryota</taxon>
        <taxon>Sar</taxon>
        <taxon>Alveolata</taxon>
        <taxon>Apicomplexa</taxon>
        <taxon>Aconoidasida</taxon>
        <taxon>Piroplasmida</taxon>
        <taxon>Theileriidae</taxon>
        <taxon>Theileria</taxon>
    </lineage>
</organism>
<dbReference type="InterPro" id="IPR036427">
    <property type="entry name" value="Bromodomain-like_sf"/>
</dbReference>
<dbReference type="KEGG" id="beq:BEWA_004940"/>
<dbReference type="SMART" id="SM00297">
    <property type="entry name" value="BROMO"/>
    <property type="match status" value="1"/>
</dbReference>
<dbReference type="GO" id="GO:0006367">
    <property type="term" value="P:transcription initiation at RNA polymerase II promoter"/>
    <property type="evidence" value="ECO:0007669"/>
    <property type="project" value="TreeGrafter"/>
</dbReference>
<name>L0B1G1_THEEQ</name>
<dbReference type="GO" id="GO:0005669">
    <property type="term" value="C:transcription factor TFIID complex"/>
    <property type="evidence" value="ECO:0007669"/>
    <property type="project" value="InterPro"/>
</dbReference>
<keyword evidence="5" id="KW-1185">Reference proteome</keyword>
<dbReference type="EC" id="2.3.1.48" evidence="4"/>
<dbReference type="InterPro" id="IPR001487">
    <property type="entry name" value="Bromodomain"/>
</dbReference>
<dbReference type="Proteomes" id="UP000031512">
    <property type="component" value="Chromosome 3"/>
</dbReference>
<dbReference type="PANTHER" id="PTHR15137:SF9">
    <property type="entry name" value="TRANSCRIPTION INITIATION FACTOR TFIID SUBUNIT 2"/>
    <property type="match status" value="1"/>
</dbReference>
<dbReference type="GO" id="GO:0000976">
    <property type="term" value="F:transcription cis-regulatory region binding"/>
    <property type="evidence" value="ECO:0007669"/>
    <property type="project" value="TreeGrafter"/>
</dbReference>
<dbReference type="PANTHER" id="PTHR15137">
    <property type="entry name" value="TRANSCRIPTION INITIATION FACTOR TFIID"/>
    <property type="match status" value="1"/>
</dbReference>
<dbReference type="VEuPathDB" id="PiroplasmaDB:BEWA_004940"/>
<dbReference type="GO" id="GO:0003682">
    <property type="term" value="F:chromatin binding"/>
    <property type="evidence" value="ECO:0007669"/>
    <property type="project" value="TreeGrafter"/>
</dbReference>
<proteinExistence type="predicted"/>
<dbReference type="STRING" id="1537102.L0B1G1"/>
<dbReference type="CDD" id="cd04369">
    <property type="entry name" value="Bromodomain"/>
    <property type="match status" value="1"/>
</dbReference>
<evidence type="ECO:0000313" key="5">
    <source>
        <dbReference type="Proteomes" id="UP000031512"/>
    </source>
</evidence>
<evidence type="ECO:0000256" key="2">
    <source>
        <dbReference type="PROSITE-ProRule" id="PRU00035"/>
    </source>
</evidence>
<accession>L0B1G1</accession>
<reference evidence="4 5" key="1">
    <citation type="journal article" date="2012" name="BMC Genomics">
        <title>Comparative genomic analysis and phylogenetic position of Theileria equi.</title>
        <authorList>
            <person name="Kappmeyer L.S."/>
            <person name="Thiagarajan M."/>
            <person name="Herndon D.R."/>
            <person name="Ramsay J.D."/>
            <person name="Caler E."/>
            <person name="Djikeng A."/>
            <person name="Gillespie J.J."/>
            <person name="Lau A.O."/>
            <person name="Roalson E.H."/>
            <person name="Silva J.C."/>
            <person name="Silva M.G."/>
            <person name="Suarez C.E."/>
            <person name="Ueti M.W."/>
            <person name="Nene V.M."/>
            <person name="Mealey R.H."/>
            <person name="Knowles D.P."/>
            <person name="Brayton K.A."/>
        </authorList>
    </citation>
    <scope>NUCLEOTIDE SEQUENCE [LARGE SCALE GENOMIC DNA]</scope>
    <source>
        <strain evidence="4 5">WA</strain>
    </source>
</reference>
<sequence>MFNYSLVFQRVDVVLDFEQLNLKGSTHINARLDGEIASNETEDEKTFMLQIFLPIIGNALYKRVVINDVDINYKLVKSVNPANKNDIIDESCKNVDLLTFEGLHLSAQPLCDSVMYVEVDPKASDLRIDIYFEYYQMDGISSEIHFDKHWLLPRGSTNYKEYTIFSSGSLSTCWFPTLFQSGNKASKDTKYELNVTVPVDYSVISGFSLRQDLLDGEMNEHMTTKTYSFVSDDATLKFLNNKPRFGLFVGEFDFWNGLESRHYDQELKDEDDIHSEVEDEIAHLTTGATFDMPKNSTLIYVTLKGFGYLLESTNIATMMCLDVYKRTLDIDLPPIYLIYLPYTGFKESVNISASLRTQNYVDTKRCSSYTGSENHLHSCFLDSLTQVYNDMYYKSGTNMIVYSLDCLHSFSDISHDPKCMEKRIAIALGLSSLYFKEVKHASRDLHLNIILQSYLLDNYIKRNFGVVESKIRLWAKREAFATHVELYGDPYPLCTGKSYTTSHILMSSFVFILKAQLFTSVLDNLFSSSLFLQDNFIVYILKKWIFGDDKFRFKRNLDDTQKEVGNSNVLRGDKFWDFVRDEIVLRYVTYWNAKPQNRLSVDNQLSAEMSLVDIIRRGVEHDPLSSIITNYNNLVKSFVFGTGCPQVNMGFILQLQRKGTSMDHLAFRVDIKSLQPPQDVDTDGKTVYSLCKMAGISGANILSAYLRLARIMQINDQPNLDRYVYERVLEIFNINYDKCINIPHLLDFGDFTDSLGFISFSEVGQLRKNLALYQIWHDTVDLVGRDGNFTMGFGYIGMHPLHFCLGSGPLWDCVEALRQTCDINKIVETLVDNGSSYCGRHIHNDTVKRQFNRGRLPIASIGGFALWRQIYQQRALLYNPEDNFFMSDTTDSDTPVPLSAGFAKKWIFPFVSEIVEDDGVRENIRLVGDLIPVSYPVNPRAKRGRKKVALKGVAEDIEAEEVLGKNLYIGQYSDSDRLMIDWMKMLYMGMHPEMTQLDNRSVVAKVCSKTRLPLLWIRIDPNFSTISRMRRCQSSGMWEQQLLSDNNIFAQMEAACALGSFGRSEHFLSSESPLIDSAAKKLDLAIKRHKSHPSIRSRCLYSLVCLHNRDFRQHRNIQSIFTKYLSSFSINSNTVNQWHPSEARFMIDFFKSLALLRDKKGYSLQLSIDIFSTVLENMNGKNFLVHATNIVEACSFLKIPPCTTTHTPSTQPPNRILEHLDASADVNNYTDCLRIENLWNILWHLFRLDGIPGSCSPNRMLTSAFLICISRQPVFLSLCNSKFETEKDLGFVFDFIYFIPLLQHVSLKNQAAFELGQTYSDKNVYHAAIRATIQVLIQSLYVLQHPTVVIEQPKDKNPDTDEENPSNDDADLISRRTISAMDERIKNGDFHIALKAVSHIQRINMLQKALGILEAVKCTYILHRLLNNWELKLYVWDALSEVIIENSHSCPIIFSSLDSTIIKEIRNYLLVVLKSSCISSRPFDLKLFVKVHKVQSVLLGFGTLFEDDPKPDQKLVSDRLERLQSGLSMPKIAAFKRVHSDAETGSNADWQSIVLEAVRALKELPQAHWFLRDPEKSFKGYRNIVKHPTWLNKIESKAVNKNYAIPMQFKADMTLLFKNAKTFNKADSVPYRDVMILEEQFDTLWPCIVRAFQRNAKNP</sequence>
<keyword evidence="1 2" id="KW-0103">Bromodomain</keyword>
<dbReference type="GeneID" id="15806309"/>
<keyword evidence="4" id="KW-0808">Transferase</keyword>
<evidence type="ECO:0000259" key="3">
    <source>
        <dbReference type="PROSITE" id="PS50014"/>
    </source>
</evidence>
<dbReference type="GO" id="GO:0061733">
    <property type="term" value="F:protein-lysine-acetyltransferase activity"/>
    <property type="evidence" value="ECO:0007669"/>
    <property type="project" value="UniProtKB-EC"/>
</dbReference>
<keyword evidence="4" id="KW-0012">Acyltransferase</keyword>
<dbReference type="GO" id="GO:0016251">
    <property type="term" value="F:RNA polymerase II general transcription initiation factor activity"/>
    <property type="evidence" value="ECO:0007669"/>
    <property type="project" value="TreeGrafter"/>
</dbReference>
<dbReference type="OrthoDB" id="21449at2759"/>
<protein>
    <submittedName>
        <fullName evidence="4">Bromodomain-containing protein</fullName>
        <ecNumber evidence="4">2.3.1.48</ecNumber>
    </submittedName>
</protein>
<dbReference type="RefSeq" id="XP_004830752.1">
    <property type="nucleotide sequence ID" value="XM_004830695.1"/>
</dbReference>
<evidence type="ECO:0000313" key="4">
    <source>
        <dbReference type="EMBL" id="AFZ81086.1"/>
    </source>
</evidence>
<dbReference type="PROSITE" id="PS50014">
    <property type="entry name" value="BROMODOMAIN_2"/>
    <property type="match status" value="1"/>
</dbReference>
<dbReference type="Gene3D" id="1.20.920.10">
    <property type="entry name" value="Bromodomain-like"/>
    <property type="match status" value="1"/>
</dbReference>
<feature type="domain" description="Bromo" evidence="3">
    <location>
        <begin position="1573"/>
        <end position="1631"/>
    </location>
</feature>
<dbReference type="SUPFAM" id="SSF47370">
    <property type="entry name" value="Bromodomain"/>
    <property type="match status" value="1"/>
</dbReference>
<dbReference type="EMBL" id="CP001670">
    <property type="protein sequence ID" value="AFZ81086.1"/>
    <property type="molecule type" value="Genomic_DNA"/>
</dbReference>
<dbReference type="InterPro" id="IPR037813">
    <property type="entry name" value="TAF2"/>
</dbReference>
<dbReference type="eggNOG" id="ENOG502QPW5">
    <property type="taxonomic scope" value="Eukaryota"/>
</dbReference>
<evidence type="ECO:0000256" key="1">
    <source>
        <dbReference type="ARBA" id="ARBA00023117"/>
    </source>
</evidence>
<dbReference type="Pfam" id="PF00439">
    <property type="entry name" value="Bromodomain"/>
    <property type="match status" value="1"/>
</dbReference>